<dbReference type="Pfam" id="PF00534">
    <property type="entry name" value="Glycos_transf_1"/>
    <property type="match status" value="1"/>
</dbReference>
<dbReference type="Gene3D" id="3.40.50.2000">
    <property type="entry name" value="Glycogen Phosphorylase B"/>
    <property type="match status" value="2"/>
</dbReference>
<accession>A0A1F6A6W0</accession>
<organism evidence="3 4">
    <name type="scientific">Candidatus Gottesmanbacteria bacterium RIFCSPHIGHO2_02_FULL_40_13</name>
    <dbReference type="NCBI Taxonomy" id="1798384"/>
    <lineage>
        <taxon>Bacteria</taxon>
        <taxon>Candidatus Gottesmaniibacteriota</taxon>
    </lineage>
</organism>
<evidence type="ECO:0000259" key="2">
    <source>
        <dbReference type="Pfam" id="PF13439"/>
    </source>
</evidence>
<feature type="domain" description="Glycosyl transferase family 1" evidence="1">
    <location>
        <begin position="200"/>
        <end position="378"/>
    </location>
</feature>
<comment type="caution">
    <text evidence="3">The sequence shown here is derived from an EMBL/GenBank/DDBJ whole genome shotgun (WGS) entry which is preliminary data.</text>
</comment>
<name>A0A1F6A6W0_9BACT</name>
<dbReference type="GO" id="GO:0016757">
    <property type="term" value="F:glycosyltransferase activity"/>
    <property type="evidence" value="ECO:0007669"/>
    <property type="project" value="InterPro"/>
</dbReference>
<dbReference type="InterPro" id="IPR050194">
    <property type="entry name" value="Glycosyltransferase_grp1"/>
</dbReference>
<dbReference type="AlphaFoldDB" id="A0A1F6A6W0"/>
<dbReference type="EMBL" id="MFJN01000051">
    <property type="protein sequence ID" value="OGG20273.1"/>
    <property type="molecule type" value="Genomic_DNA"/>
</dbReference>
<reference evidence="3 4" key="1">
    <citation type="journal article" date="2016" name="Nat. Commun.">
        <title>Thousands of microbial genomes shed light on interconnected biogeochemical processes in an aquifer system.</title>
        <authorList>
            <person name="Anantharaman K."/>
            <person name="Brown C.T."/>
            <person name="Hug L.A."/>
            <person name="Sharon I."/>
            <person name="Castelle C.J."/>
            <person name="Probst A.J."/>
            <person name="Thomas B.C."/>
            <person name="Singh A."/>
            <person name="Wilkins M.J."/>
            <person name="Karaoz U."/>
            <person name="Brodie E.L."/>
            <person name="Williams K.H."/>
            <person name="Hubbard S.S."/>
            <person name="Banfield J.F."/>
        </authorList>
    </citation>
    <scope>NUCLEOTIDE SEQUENCE [LARGE SCALE GENOMIC DNA]</scope>
</reference>
<dbReference type="PANTHER" id="PTHR45947">
    <property type="entry name" value="SULFOQUINOVOSYL TRANSFERASE SQD2"/>
    <property type="match status" value="1"/>
</dbReference>
<dbReference type="Pfam" id="PF13439">
    <property type="entry name" value="Glyco_transf_4"/>
    <property type="match status" value="1"/>
</dbReference>
<dbReference type="PANTHER" id="PTHR45947:SF3">
    <property type="entry name" value="SULFOQUINOVOSYL TRANSFERASE SQD2"/>
    <property type="match status" value="1"/>
</dbReference>
<dbReference type="STRING" id="1798384.A3D03_03110"/>
<evidence type="ECO:0000313" key="4">
    <source>
        <dbReference type="Proteomes" id="UP000177092"/>
    </source>
</evidence>
<dbReference type="SUPFAM" id="SSF53756">
    <property type="entry name" value="UDP-Glycosyltransferase/glycogen phosphorylase"/>
    <property type="match status" value="1"/>
</dbReference>
<dbReference type="InterPro" id="IPR028098">
    <property type="entry name" value="Glyco_trans_4-like_N"/>
</dbReference>
<feature type="domain" description="Glycosyltransferase subfamily 4-like N-terminal" evidence="2">
    <location>
        <begin position="22"/>
        <end position="189"/>
    </location>
</feature>
<dbReference type="Proteomes" id="UP000177092">
    <property type="component" value="Unassembled WGS sequence"/>
</dbReference>
<evidence type="ECO:0008006" key="5">
    <source>
        <dbReference type="Google" id="ProtNLM"/>
    </source>
</evidence>
<evidence type="ECO:0000313" key="3">
    <source>
        <dbReference type="EMBL" id="OGG20273.1"/>
    </source>
</evidence>
<sequence length="400" mass="46064">MKLAFISYWSCPLERLGVLNAGGMNVYVYNLAISLGKLGHRIDIFTKTHNTKEQKILQLNQNICLIHLPVTYKDPYLDVNPYANNLTQYIRSNNLHYDVLHSHYFYSALIAKVLSQKLMIPSIVTFHTTSAVKFIYGGIKDKKREKRELVIVRESNAIIASTELEKHDLMKYYYGDSKKIFVISPGVNHKVFKYHAKLSSRKKLQLPQSKKIILFVGRIDPIKGIDLLIKAVSDLTKKFPDFENKFRVYIIGGDIKNRNFWHNHEVVKIKKLISSRRLDCCVKFLGSKAHHLLPYYYSAADIVVMPSFHESFGLVVLEAMACRSAVIASKVGGLKYLIKDGFNGRLFENGNIVQFARIIWTLINDVKSRSLLGENAFKTSQKYCWNIQTQKILDIYKKMM</sequence>
<gene>
    <name evidence="3" type="ORF">A3D03_03110</name>
</gene>
<proteinExistence type="predicted"/>
<evidence type="ECO:0000259" key="1">
    <source>
        <dbReference type="Pfam" id="PF00534"/>
    </source>
</evidence>
<protein>
    <recommendedName>
        <fullName evidence="5">Glycosyl transferase family 1</fullName>
    </recommendedName>
</protein>
<dbReference type="InterPro" id="IPR001296">
    <property type="entry name" value="Glyco_trans_1"/>
</dbReference>